<evidence type="ECO:0000313" key="2">
    <source>
        <dbReference type="EMBL" id="SFU31293.1"/>
    </source>
</evidence>
<evidence type="ECO:0000313" key="3">
    <source>
        <dbReference type="Proteomes" id="UP000183656"/>
    </source>
</evidence>
<reference evidence="2 3" key="1">
    <citation type="submission" date="2016-10" db="EMBL/GenBank/DDBJ databases">
        <authorList>
            <person name="de Groot N.N."/>
        </authorList>
    </citation>
    <scope>NUCLEOTIDE SEQUENCE [LARGE SCALE GENOMIC DNA]</scope>
    <source>
        <strain evidence="2 3">R-24608</strain>
    </source>
</reference>
<evidence type="ECO:0000256" key="1">
    <source>
        <dbReference type="SAM" id="Coils"/>
    </source>
</evidence>
<gene>
    <name evidence="2" type="ORF">SAMN04489707_1001178</name>
</gene>
<dbReference type="RefSeq" id="WP_054255453.1">
    <property type="nucleotide sequence ID" value="NZ_CYIG01000007.1"/>
</dbReference>
<sequence>MSEQNQDRKQELLLLGQIHGMVQSLKDGQDQQNRRMDRMEQRMEEHYNGLDTRLREVEKKAAVAGAVSGGAVAVGTALIVEGIKQFVRGGGPGLGN</sequence>
<feature type="coiled-coil region" evidence="1">
    <location>
        <begin position="22"/>
        <end position="60"/>
    </location>
</feature>
<protein>
    <submittedName>
        <fullName evidence="2">Uncharacterized protein</fullName>
    </submittedName>
</protein>
<keyword evidence="1" id="KW-0175">Coiled coil</keyword>
<dbReference type="STRING" id="343013.SAMN04489707_1001178"/>
<dbReference type="EMBL" id="FPBX01000001">
    <property type="protein sequence ID" value="SFU31293.1"/>
    <property type="molecule type" value="Genomic_DNA"/>
</dbReference>
<name>A0A1I7F534_9BURK</name>
<proteinExistence type="predicted"/>
<keyword evidence="3" id="KW-1185">Reference proteome</keyword>
<dbReference type="Proteomes" id="UP000183656">
    <property type="component" value="Unassembled WGS sequence"/>
</dbReference>
<organism evidence="2 3">
    <name type="scientific">Paenacidovorax caeni</name>
    <dbReference type="NCBI Taxonomy" id="343013"/>
    <lineage>
        <taxon>Bacteria</taxon>
        <taxon>Pseudomonadati</taxon>
        <taxon>Pseudomonadota</taxon>
        <taxon>Betaproteobacteria</taxon>
        <taxon>Burkholderiales</taxon>
        <taxon>Comamonadaceae</taxon>
        <taxon>Paenacidovorax</taxon>
    </lineage>
</organism>
<accession>A0A1I7F534</accession>
<dbReference type="AlphaFoldDB" id="A0A1I7F534"/>